<feature type="non-terminal residue" evidence="1">
    <location>
        <position position="70"/>
    </location>
</feature>
<sequence length="70" mass="7521">MDSDGTNREAIGNAYCEDTCLYPAISPDGTKIAYSSNFQVNETLGNHEIYVTTIGGDCCPIRLTNNASVD</sequence>
<dbReference type="Gene3D" id="2.120.10.30">
    <property type="entry name" value="TolB, C-terminal domain"/>
    <property type="match status" value="1"/>
</dbReference>
<dbReference type="AlphaFoldDB" id="A0A382N7F9"/>
<proteinExistence type="predicted"/>
<evidence type="ECO:0008006" key="2">
    <source>
        <dbReference type="Google" id="ProtNLM"/>
    </source>
</evidence>
<accession>A0A382N7F9</accession>
<reference evidence="1" key="1">
    <citation type="submission" date="2018-05" db="EMBL/GenBank/DDBJ databases">
        <authorList>
            <person name="Lanie J.A."/>
            <person name="Ng W.-L."/>
            <person name="Kazmierczak K.M."/>
            <person name="Andrzejewski T.M."/>
            <person name="Davidsen T.M."/>
            <person name="Wayne K.J."/>
            <person name="Tettelin H."/>
            <person name="Glass J.I."/>
            <person name="Rusch D."/>
            <person name="Podicherti R."/>
            <person name="Tsui H.-C.T."/>
            <person name="Winkler M.E."/>
        </authorList>
    </citation>
    <scope>NUCLEOTIDE SEQUENCE</scope>
</reference>
<dbReference type="EMBL" id="UINC01098527">
    <property type="protein sequence ID" value="SVC57119.1"/>
    <property type="molecule type" value="Genomic_DNA"/>
</dbReference>
<protein>
    <recommendedName>
        <fullName evidence="2">Dipeptidylpeptidase IV N-terminal domain-containing protein</fullName>
    </recommendedName>
</protein>
<dbReference type="InterPro" id="IPR011042">
    <property type="entry name" value="6-blade_b-propeller_TolB-like"/>
</dbReference>
<evidence type="ECO:0000313" key="1">
    <source>
        <dbReference type="EMBL" id="SVC57119.1"/>
    </source>
</evidence>
<name>A0A382N7F9_9ZZZZ</name>
<dbReference type="Pfam" id="PF07676">
    <property type="entry name" value="PD40"/>
    <property type="match status" value="1"/>
</dbReference>
<organism evidence="1">
    <name type="scientific">marine metagenome</name>
    <dbReference type="NCBI Taxonomy" id="408172"/>
    <lineage>
        <taxon>unclassified sequences</taxon>
        <taxon>metagenomes</taxon>
        <taxon>ecological metagenomes</taxon>
    </lineage>
</organism>
<dbReference type="InterPro" id="IPR011659">
    <property type="entry name" value="WD40"/>
</dbReference>
<gene>
    <name evidence="1" type="ORF">METZ01_LOCUS309973</name>
</gene>